<dbReference type="SUPFAM" id="SSF53474">
    <property type="entry name" value="alpha/beta-Hydrolases"/>
    <property type="match status" value="1"/>
</dbReference>
<dbReference type="InterPro" id="IPR015946">
    <property type="entry name" value="KH_dom-like_a/b"/>
</dbReference>
<sequence>MKLSKVTFQNKEGHTLSGRLELPADQHPHNFALFAHCFTCTKNLGAVKNISRALTSEGFGVLRFDFTGLGESDGDFADTNFSGNVDDLIAAADFLAENHQAPALLVGHSLGGAAVIFAAAKIDAVKAVATVGAPSNPKHVTHLLKSSLQEIEANGHAVVNLSGRDFTIKKQFVDDLETKSLPDTVKNLRKPLLIMHSPQDNTVGIRNAEELYHAAHHPKSFVTLDGADHLLSRKEDSIYTGKVIAGWSSRYVSIPKSEPLRSVHHVVASLDIENGFTTQMKVGNHYMVADEPLDVGGNDFGPSPYEFLSAGLSACTAMTIRMYVERKGWDLQNVEVHTSYDRRHADDCEACENDPKARIDTFDREIKLEGNLDEKQIERILQIADKCPVHRTLHAEVNVNTSLLK</sequence>
<dbReference type="GO" id="GO:0016787">
    <property type="term" value="F:hydrolase activity"/>
    <property type="evidence" value="ECO:0007669"/>
    <property type="project" value="UniProtKB-KW"/>
</dbReference>
<dbReference type="InterPro" id="IPR022742">
    <property type="entry name" value="Hydrolase_4"/>
</dbReference>
<comment type="caution">
    <text evidence="2">The sequence shown here is derived from an EMBL/GenBank/DDBJ whole genome shotgun (WGS) entry which is preliminary data.</text>
</comment>
<dbReference type="Pfam" id="PF02566">
    <property type="entry name" value="OsmC"/>
    <property type="match status" value="1"/>
</dbReference>
<evidence type="ECO:0000313" key="3">
    <source>
        <dbReference type="Proteomes" id="UP001596978"/>
    </source>
</evidence>
<dbReference type="Pfam" id="PF12146">
    <property type="entry name" value="Hydrolase_4"/>
    <property type="match status" value="1"/>
</dbReference>
<dbReference type="RefSeq" id="WP_386404267.1">
    <property type="nucleotide sequence ID" value="NZ_JBHTJH010000004.1"/>
</dbReference>
<dbReference type="InterPro" id="IPR003718">
    <property type="entry name" value="OsmC/Ohr_fam"/>
</dbReference>
<reference evidence="3" key="1">
    <citation type="journal article" date="2019" name="Int. J. Syst. Evol. Microbiol.">
        <title>The Global Catalogue of Microorganisms (GCM) 10K type strain sequencing project: providing services to taxonomists for standard genome sequencing and annotation.</title>
        <authorList>
            <consortium name="The Broad Institute Genomics Platform"/>
            <consortium name="The Broad Institute Genome Sequencing Center for Infectious Disease"/>
            <person name="Wu L."/>
            <person name="Ma J."/>
        </authorList>
    </citation>
    <scope>NUCLEOTIDE SEQUENCE [LARGE SCALE GENOMIC DNA]</scope>
    <source>
        <strain evidence="3">CCUG 62952</strain>
    </source>
</reference>
<evidence type="ECO:0000313" key="2">
    <source>
        <dbReference type="EMBL" id="MFD0861374.1"/>
    </source>
</evidence>
<organism evidence="2 3">
    <name type="scientific">Sungkyunkwania multivorans</name>
    <dbReference type="NCBI Taxonomy" id="1173618"/>
    <lineage>
        <taxon>Bacteria</taxon>
        <taxon>Pseudomonadati</taxon>
        <taxon>Bacteroidota</taxon>
        <taxon>Flavobacteriia</taxon>
        <taxon>Flavobacteriales</taxon>
        <taxon>Flavobacteriaceae</taxon>
        <taxon>Sungkyunkwania</taxon>
    </lineage>
</organism>
<dbReference type="PANTHER" id="PTHR39624">
    <property type="entry name" value="PROTEIN INVOLVED IN RIMO-MEDIATED BETA-METHYLTHIOLATION OF RIBOSOMAL PROTEIN S12 YCAO"/>
    <property type="match status" value="1"/>
</dbReference>
<keyword evidence="2" id="KW-0378">Hydrolase</keyword>
<accession>A0ABW3CUB7</accession>
<dbReference type="EMBL" id="JBHTJH010000004">
    <property type="protein sequence ID" value="MFD0861374.1"/>
    <property type="molecule type" value="Genomic_DNA"/>
</dbReference>
<dbReference type="Gene3D" id="3.30.300.20">
    <property type="match status" value="1"/>
</dbReference>
<dbReference type="Proteomes" id="UP001596978">
    <property type="component" value="Unassembled WGS sequence"/>
</dbReference>
<dbReference type="SUPFAM" id="SSF82784">
    <property type="entry name" value="OsmC-like"/>
    <property type="match status" value="1"/>
</dbReference>
<protein>
    <submittedName>
        <fullName evidence="2">Alpha/beta fold hydrolase</fullName>
    </submittedName>
</protein>
<gene>
    <name evidence="2" type="ORF">ACFQ1M_04080</name>
</gene>
<name>A0ABW3CUB7_9FLAO</name>
<proteinExistence type="predicted"/>
<feature type="domain" description="Serine aminopeptidase S33" evidence="1">
    <location>
        <begin position="44"/>
        <end position="139"/>
    </location>
</feature>
<dbReference type="Gene3D" id="3.40.50.1820">
    <property type="entry name" value="alpha/beta hydrolase"/>
    <property type="match status" value="1"/>
</dbReference>
<dbReference type="InterPro" id="IPR036102">
    <property type="entry name" value="OsmC/Ohrsf"/>
</dbReference>
<evidence type="ECO:0000259" key="1">
    <source>
        <dbReference type="Pfam" id="PF12146"/>
    </source>
</evidence>
<dbReference type="PANTHER" id="PTHR39624:SF2">
    <property type="entry name" value="OSMC-LIKE PROTEIN"/>
    <property type="match status" value="1"/>
</dbReference>
<dbReference type="InterPro" id="IPR029058">
    <property type="entry name" value="AB_hydrolase_fold"/>
</dbReference>
<keyword evidence="3" id="KW-1185">Reference proteome</keyword>